<feature type="region of interest" description="Disordered" evidence="1">
    <location>
        <begin position="713"/>
        <end position="738"/>
    </location>
</feature>
<comment type="caution">
    <text evidence="3">The sequence shown here is derived from an EMBL/GenBank/DDBJ whole genome shotgun (WGS) entry which is preliminary data.</text>
</comment>
<name>A0A813DGD6_POLGL</name>
<feature type="compositionally biased region" description="Acidic residues" evidence="1">
    <location>
        <begin position="22"/>
        <end position="32"/>
    </location>
</feature>
<feature type="region of interest" description="Disordered" evidence="1">
    <location>
        <begin position="588"/>
        <end position="615"/>
    </location>
</feature>
<feature type="compositionally biased region" description="Basic residues" evidence="1">
    <location>
        <begin position="591"/>
        <end position="602"/>
    </location>
</feature>
<organism evidence="3 4">
    <name type="scientific">Polarella glacialis</name>
    <name type="common">Dinoflagellate</name>
    <dbReference type="NCBI Taxonomy" id="89957"/>
    <lineage>
        <taxon>Eukaryota</taxon>
        <taxon>Sar</taxon>
        <taxon>Alveolata</taxon>
        <taxon>Dinophyceae</taxon>
        <taxon>Suessiales</taxon>
        <taxon>Suessiaceae</taxon>
        <taxon>Polarella</taxon>
    </lineage>
</organism>
<reference evidence="3" key="1">
    <citation type="submission" date="2021-02" db="EMBL/GenBank/DDBJ databases">
        <authorList>
            <person name="Dougan E. K."/>
            <person name="Rhodes N."/>
            <person name="Thang M."/>
            <person name="Chan C."/>
        </authorList>
    </citation>
    <scope>NUCLEOTIDE SEQUENCE</scope>
</reference>
<dbReference type="EMBL" id="CAJNNV010002311">
    <property type="protein sequence ID" value="CAE8586977.1"/>
    <property type="molecule type" value="Genomic_DNA"/>
</dbReference>
<evidence type="ECO:0000259" key="2">
    <source>
        <dbReference type="PROSITE" id="PS50075"/>
    </source>
</evidence>
<evidence type="ECO:0000313" key="3">
    <source>
        <dbReference type="EMBL" id="CAE8586977.1"/>
    </source>
</evidence>
<accession>A0A813DGD6</accession>
<dbReference type="OrthoDB" id="10019231at2759"/>
<dbReference type="SUPFAM" id="SSF53474">
    <property type="entry name" value="alpha/beta-Hydrolases"/>
    <property type="match status" value="1"/>
</dbReference>
<protein>
    <recommendedName>
        <fullName evidence="2">Carrier domain-containing protein</fullName>
    </recommendedName>
</protein>
<keyword evidence="4" id="KW-1185">Reference proteome</keyword>
<feature type="compositionally biased region" description="Basic and acidic residues" evidence="1">
    <location>
        <begin position="33"/>
        <end position="54"/>
    </location>
</feature>
<feature type="compositionally biased region" description="Acidic residues" evidence="1">
    <location>
        <begin position="60"/>
        <end position="75"/>
    </location>
</feature>
<dbReference type="SUPFAM" id="SSF47336">
    <property type="entry name" value="ACP-like"/>
    <property type="match status" value="2"/>
</dbReference>
<dbReference type="InterPro" id="IPR036736">
    <property type="entry name" value="ACP-like_sf"/>
</dbReference>
<feature type="region of interest" description="Disordered" evidence="1">
    <location>
        <begin position="419"/>
        <end position="460"/>
    </location>
</feature>
<evidence type="ECO:0000256" key="1">
    <source>
        <dbReference type="SAM" id="MobiDB-lite"/>
    </source>
</evidence>
<dbReference type="PANTHER" id="PTHR17630:SF44">
    <property type="entry name" value="PROTEIN AIM2"/>
    <property type="match status" value="1"/>
</dbReference>
<gene>
    <name evidence="3" type="ORF">PGLA1383_LOCUS5821</name>
</gene>
<feature type="domain" description="Carrier" evidence="2">
    <location>
        <begin position="627"/>
        <end position="702"/>
    </location>
</feature>
<sequence length="1023" mass="111263">MGDEATEPTGQESTAAVVAAEEPTDANEDEEPVETKEDANDLTEDEKKQKKIDDIFGASSEEEDEEEEVAEEEGEQGPQEPRGRPTGQLLKFDLDNEEFLHDQGKVKKQDKDFYYVVGTPQNEIGLLIIPDMWGWNSGRTRRLADYLARALNALVCVPRVLDTPTFEKGFDGDGLPEDFNLKERRGELRKWLLRNTHASFVDKIKASVVYLRNNGVKRMAMVSLGWGSWIYCYVCEQIKKEYVAGAMFGPDLHVWAEMDNPDFPVAKVIAKVPGPIFFVTSSEDSPEMYSPGGELFEVNKAKGGRNTEHLPFSHLGSGFAINGDVVGDRDVRAAVETAFETIAKYFRKHLWPFPLGATYSSLRLMAKQNDTEVMEALLNTGIPPGGPDSLDEVGQTTEAPSVQVVKALLAGRVDIESSDANHRCKNPQLRLSLQKRMQRPTRLATKSSKQSKNSKQSKTSSKRFEGVEYVSWKDWSSTSSATASILAASPYPHPDVEADFEEETEEELVPASNADEIPDRVLALLSEVADEAVDMDSDLTTMIDSLGSTLVLNKLQIQFGVVIAVTDYMELGKASDLVNRVLRDLPSQQSQKRKVKTRRRRPVAALPTTPAPNAPAVASAAPKAALASREVVAQKVLAIMNEVVEEDDNLQLDSNLLESIDSLASTLVMNKLQLVFGVVISVAGWMELQKIEDVVNLIMQQLPAQAAAAVPELRATHQAPARSSSAAPPPRPTRPVPQEVSGLEVLREGSGPTVCFVQGHPEEAEELAGTGQARALRVNLAAALAPCHVFSLPFDEEGSRCNSFDELVSLYCRRVVLHMQNREPTLASAESSAAKTLAVVSWSLGCPVAHALAIRLQRSGVGEVRLLLFDGGKLISPPSALPEGQRSWCGGDSEAVFLAARASGARGVAWAAREAPNALATGLLAAGETAEDLQMRLFWEQGAEPGNLRNLGPMRFSELSAVAGRKADRLRELATEGVQSLKAASSCFGGETHLALQRSTADAAAVAARQRPSWKPALLSSSR</sequence>
<dbReference type="Gene3D" id="1.10.1200.10">
    <property type="entry name" value="ACP-like"/>
    <property type="match status" value="1"/>
</dbReference>
<dbReference type="Proteomes" id="UP000654075">
    <property type="component" value="Unassembled WGS sequence"/>
</dbReference>
<dbReference type="Gene3D" id="3.40.50.1820">
    <property type="entry name" value="alpha/beta hydrolase"/>
    <property type="match status" value="2"/>
</dbReference>
<dbReference type="InterPro" id="IPR029058">
    <property type="entry name" value="AB_hydrolase_fold"/>
</dbReference>
<evidence type="ECO:0000313" key="4">
    <source>
        <dbReference type="Proteomes" id="UP000654075"/>
    </source>
</evidence>
<proteinExistence type="predicted"/>
<dbReference type="PROSITE" id="PS50075">
    <property type="entry name" value="CARRIER"/>
    <property type="match status" value="1"/>
</dbReference>
<dbReference type="AlphaFoldDB" id="A0A813DGD6"/>
<dbReference type="PANTHER" id="PTHR17630">
    <property type="entry name" value="DIENELACTONE HYDROLASE"/>
    <property type="match status" value="1"/>
</dbReference>
<feature type="region of interest" description="Disordered" evidence="1">
    <location>
        <begin position="1"/>
        <end position="88"/>
    </location>
</feature>
<dbReference type="InterPro" id="IPR009081">
    <property type="entry name" value="PP-bd_ACP"/>
</dbReference>
<feature type="compositionally biased region" description="Low complexity" evidence="1">
    <location>
        <begin position="445"/>
        <end position="459"/>
    </location>
</feature>